<reference evidence="1 2" key="1">
    <citation type="submission" date="2024-06" db="EMBL/GenBank/DDBJ databases">
        <title>Genomic Encyclopedia of Type Strains, Phase IV (KMG-IV): sequencing the most valuable type-strain genomes for metagenomic binning, comparative biology and taxonomic classification.</title>
        <authorList>
            <person name="Goeker M."/>
        </authorList>
    </citation>
    <scope>NUCLEOTIDE SEQUENCE [LARGE SCALE GENOMIC DNA]</scope>
    <source>
        <strain evidence="1 2">DSM 28303</strain>
    </source>
</reference>
<gene>
    <name evidence="1" type="ORF">ABID29_000479</name>
</gene>
<organism evidence="1 2">
    <name type="scientific">Streptococcus rupicaprae</name>
    <dbReference type="NCBI Taxonomy" id="759619"/>
    <lineage>
        <taxon>Bacteria</taxon>
        <taxon>Bacillati</taxon>
        <taxon>Bacillota</taxon>
        <taxon>Bacilli</taxon>
        <taxon>Lactobacillales</taxon>
        <taxon>Streptococcaceae</taxon>
        <taxon>Streptococcus</taxon>
    </lineage>
</organism>
<dbReference type="EMBL" id="JBEPLO010000003">
    <property type="protein sequence ID" value="MET3557370.1"/>
    <property type="molecule type" value="Genomic_DNA"/>
</dbReference>
<comment type="caution">
    <text evidence="1">The sequence shown here is derived from an EMBL/GenBank/DDBJ whole genome shotgun (WGS) entry which is preliminary data.</text>
</comment>
<protein>
    <recommendedName>
        <fullName evidence="3">Phage protein</fullName>
    </recommendedName>
</protein>
<evidence type="ECO:0000313" key="1">
    <source>
        <dbReference type="EMBL" id="MET3557370.1"/>
    </source>
</evidence>
<evidence type="ECO:0000313" key="2">
    <source>
        <dbReference type="Proteomes" id="UP001549122"/>
    </source>
</evidence>
<proteinExistence type="predicted"/>
<name>A0ABV2FFN6_9STRE</name>
<evidence type="ECO:0008006" key="3">
    <source>
        <dbReference type="Google" id="ProtNLM"/>
    </source>
</evidence>
<sequence>MILTKSELIQGAVDLLETTNFSKPLSETIELLNEVFDGKASYRVQTKLAYDERTGLARVSSYDCGFLFDRYETDDVSLVLFTLLYEAVSTYAYDLVCQKQQLLQRPWDRIVVAEKLAKQIGQALPEPYGSYFEQGKKPSGLG</sequence>
<dbReference type="RefSeq" id="WP_354364127.1">
    <property type="nucleotide sequence ID" value="NZ_JBEPLO010000003.1"/>
</dbReference>
<keyword evidence="2" id="KW-1185">Reference proteome</keyword>
<dbReference type="Proteomes" id="UP001549122">
    <property type="component" value="Unassembled WGS sequence"/>
</dbReference>
<accession>A0ABV2FFN6</accession>